<dbReference type="AlphaFoldDB" id="X6M798"/>
<keyword evidence="1" id="KW-1133">Transmembrane helix</keyword>
<feature type="transmembrane region" description="Helical" evidence="1">
    <location>
        <begin position="45"/>
        <end position="67"/>
    </location>
</feature>
<dbReference type="Proteomes" id="UP000023152">
    <property type="component" value="Unassembled WGS sequence"/>
</dbReference>
<evidence type="ECO:0000256" key="1">
    <source>
        <dbReference type="SAM" id="Phobius"/>
    </source>
</evidence>
<sequence length="134" mass="15341">MNNNNSASGSKFKQLILLGDSDNDSWRLQQGQKEELQFVFHDEEFTVFTFFFLYMVNPCGIFLRVSVGSERSRQRMGLFDLSCKSIAFSGPNFLKKSNVCIVLSPNSQNLKSLLNYNLIQLIKKSCIHALFQTK</sequence>
<dbReference type="EMBL" id="ASPP01024607">
    <property type="protein sequence ID" value="ETO08870.1"/>
    <property type="molecule type" value="Genomic_DNA"/>
</dbReference>
<gene>
    <name evidence="2" type="ORF">RFI_28517</name>
</gene>
<keyword evidence="3" id="KW-1185">Reference proteome</keyword>
<protein>
    <submittedName>
        <fullName evidence="2">Uncharacterized protein</fullName>
    </submittedName>
</protein>
<keyword evidence="1" id="KW-0472">Membrane</keyword>
<comment type="caution">
    <text evidence="2">The sequence shown here is derived from an EMBL/GenBank/DDBJ whole genome shotgun (WGS) entry which is preliminary data.</text>
</comment>
<evidence type="ECO:0000313" key="3">
    <source>
        <dbReference type="Proteomes" id="UP000023152"/>
    </source>
</evidence>
<proteinExistence type="predicted"/>
<reference evidence="2 3" key="1">
    <citation type="journal article" date="2013" name="Curr. Biol.">
        <title>The Genome of the Foraminiferan Reticulomyxa filosa.</title>
        <authorList>
            <person name="Glockner G."/>
            <person name="Hulsmann N."/>
            <person name="Schleicher M."/>
            <person name="Noegel A.A."/>
            <person name="Eichinger L."/>
            <person name="Gallinger C."/>
            <person name="Pawlowski J."/>
            <person name="Sierra R."/>
            <person name="Euteneuer U."/>
            <person name="Pillet L."/>
            <person name="Moustafa A."/>
            <person name="Platzer M."/>
            <person name="Groth M."/>
            <person name="Szafranski K."/>
            <person name="Schliwa M."/>
        </authorList>
    </citation>
    <scope>NUCLEOTIDE SEQUENCE [LARGE SCALE GENOMIC DNA]</scope>
</reference>
<evidence type="ECO:0000313" key="2">
    <source>
        <dbReference type="EMBL" id="ETO08870.1"/>
    </source>
</evidence>
<organism evidence="2 3">
    <name type="scientific">Reticulomyxa filosa</name>
    <dbReference type="NCBI Taxonomy" id="46433"/>
    <lineage>
        <taxon>Eukaryota</taxon>
        <taxon>Sar</taxon>
        <taxon>Rhizaria</taxon>
        <taxon>Retaria</taxon>
        <taxon>Foraminifera</taxon>
        <taxon>Monothalamids</taxon>
        <taxon>Reticulomyxidae</taxon>
        <taxon>Reticulomyxa</taxon>
    </lineage>
</organism>
<name>X6M798_RETFI</name>
<keyword evidence="1" id="KW-0812">Transmembrane</keyword>
<accession>X6M798</accession>